<dbReference type="GO" id="GO:0005524">
    <property type="term" value="F:ATP binding"/>
    <property type="evidence" value="ECO:0007669"/>
    <property type="project" value="UniProtKB-KW"/>
</dbReference>
<dbReference type="PROSITE" id="PS00211">
    <property type="entry name" value="ABC_TRANSPORTER_1"/>
    <property type="match status" value="1"/>
</dbReference>
<keyword evidence="5" id="KW-0813">Transport</keyword>
<dbReference type="GO" id="GO:0005737">
    <property type="term" value="C:cytoplasm"/>
    <property type="evidence" value="ECO:0007669"/>
    <property type="project" value="UniProtKB-SubCell"/>
</dbReference>
<keyword evidence="9" id="KW-0547">Nucleotide-binding</keyword>
<evidence type="ECO:0000256" key="12">
    <source>
        <dbReference type="ARBA" id="ARBA00023136"/>
    </source>
</evidence>
<evidence type="ECO:0000256" key="11">
    <source>
        <dbReference type="ARBA" id="ARBA00022967"/>
    </source>
</evidence>
<evidence type="ECO:0000256" key="8">
    <source>
        <dbReference type="ARBA" id="ARBA00022519"/>
    </source>
</evidence>
<dbReference type="Proteomes" id="UP000095401">
    <property type="component" value="Chromosome"/>
</dbReference>
<dbReference type="SUPFAM" id="SSF52540">
    <property type="entry name" value="P-loop containing nucleoside triphosphate hydrolases"/>
    <property type="match status" value="1"/>
</dbReference>
<dbReference type="InterPro" id="IPR003439">
    <property type="entry name" value="ABC_transporter-like_ATP-bd"/>
</dbReference>
<dbReference type="GO" id="GO:0016887">
    <property type="term" value="F:ATP hydrolysis activity"/>
    <property type="evidence" value="ECO:0007669"/>
    <property type="project" value="InterPro"/>
</dbReference>
<dbReference type="NCBIfam" id="TIGR04406">
    <property type="entry name" value="LPS_export_lptB"/>
    <property type="match status" value="1"/>
</dbReference>
<evidence type="ECO:0000256" key="4">
    <source>
        <dbReference type="ARBA" id="ARBA00017803"/>
    </source>
</evidence>
<accession>A0A1D8IRK5</accession>
<dbReference type="KEGG" id="aprs:BI364_14735"/>
<dbReference type="FunFam" id="3.40.50.300:FF:000151">
    <property type="entry name" value="Lipopolysaccharide ABC transporter ATP-binding protein"/>
    <property type="match status" value="1"/>
</dbReference>
<dbReference type="InterPro" id="IPR032823">
    <property type="entry name" value="BCA_ABC_TP_C"/>
</dbReference>
<dbReference type="AlphaFoldDB" id="A0A1D8IRK5"/>
<keyword evidence="8" id="KW-0997">Cell inner membrane</keyword>
<gene>
    <name evidence="16" type="ORF">BI364_14735</name>
</gene>
<evidence type="ECO:0000256" key="5">
    <source>
        <dbReference type="ARBA" id="ARBA00022448"/>
    </source>
</evidence>
<evidence type="ECO:0000256" key="6">
    <source>
        <dbReference type="ARBA" id="ARBA00022475"/>
    </source>
</evidence>
<keyword evidence="6" id="KW-1003">Cell membrane</keyword>
<evidence type="ECO:0000256" key="13">
    <source>
        <dbReference type="ARBA" id="ARBA00024818"/>
    </source>
</evidence>
<dbReference type="Pfam" id="PF00005">
    <property type="entry name" value="ABC_tran"/>
    <property type="match status" value="1"/>
</dbReference>
<evidence type="ECO:0000256" key="9">
    <source>
        <dbReference type="ARBA" id="ARBA00022741"/>
    </source>
</evidence>
<dbReference type="InterPro" id="IPR017871">
    <property type="entry name" value="ABC_transporter-like_CS"/>
</dbReference>
<evidence type="ECO:0000256" key="3">
    <source>
        <dbReference type="ARBA" id="ARBA00010865"/>
    </source>
</evidence>
<evidence type="ECO:0000259" key="15">
    <source>
        <dbReference type="PROSITE" id="PS50893"/>
    </source>
</evidence>
<proteinExistence type="inferred from homology"/>
<name>A0A1D8IRK5_9GAMM</name>
<dbReference type="PROSITE" id="PS50893">
    <property type="entry name" value="ABC_TRANSPORTER_2"/>
    <property type="match status" value="1"/>
</dbReference>
<dbReference type="PANTHER" id="PTHR45772:SF10">
    <property type="entry name" value="LIPOPOLYSACCHARIDE EXPORT SYSTEM ATP-BINDING PROTEIN LPTB"/>
    <property type="match status" value="1"/>
</dbReference>
<keyword evidence="10 16" id="KW-0067">ATP-binding</keyword>
<dbReference type="InterPro" id="IPR003593">
    <property type="entry name" value="AAA+_ATPase"/>
</dbReference>
<dbReference type="GO" id="GO:0055085">
    <property type="term" value="P:transmembrane transport"/>
    <property type="evidence" value="ECO:0007669"/>
    <property type="project" value="InterPro"/>
</dbReference>
<evidence type="ECO:0000256" key="10">
    <source>
        <dbReference type="ARBA" id="ARBA00022840"/>
    </source>
</evidence>
<dbReference type="Pfam" id="PF12399">
    <property type="entry name" value="BCA_ABC_TP_C"/>
    <property type="match status" value="1"/>
</dbReference>
<evidence type="ECO:0000256" key="1">
    <source>
        <dbReference type="ARBA" id="ARBA00004496"/>
    </source>
</evidence>
<dbReference type="InterPro" id="IPR051120">
    <property type="entry name" value="ABC_AA/LPS_Transport"/>
</dbReference>
<dbReference type="RefSeq" id="WP_070079386.1">
    <property type="nucleotide sequence ID" value="NZ_CP017415.1"/>
</dbReference>
<keyword evidence="11" id="KW-1278">Translocase</keyword>
<dbReference type="InterPro" id="IPR030921">
    <property type="entry name" value="LPS_export_LptB"/>
</dbReference>
<evidence type="ECO:0000313" key="16">
    <source>
        <dbReference type="EMBL" id="AOU99033.1"/>
    </source>
</evidence>
<dbReference type="PANTHER" id="PTHR45772">
    <property type="entry name" value="CONSERVED COMPONENT OF ABC TRANSPORTER FOR NATURAL AMINO ACIDS-RELATED"/>
    <property type="match status" value="1"/>
</dbReference>
<keyword evidence="12" id="KW-0472">Membrane</keyword>
<comment type="similarity">
    <text evidence="3">Belongs to the ABC transporter superfamily. Outer membrane lipopolysaccharide export (TC 1.B.42) family.</text>
</comment>
<dbReference type="GO" id="GO:0043190">
    <property type="term" value="C:ATP-binding cassette (ABC) transporter complex"/>
    <property type="evidence" value="ECO:0007669"/>
    <property type="project" value="InterPro"/>
</dbReference>
<feature type="domain" description="ABC transporter" evidence="15">
    <location>
        <begin position="4"/>
        <end position="237"/>
    </location>
</feature>
<dbReference type="SMART" id="SM00382">
    <property type="entry name" value="AAA"/>
    <property type="match status" value="1"/>
</dbReference>
<organism evidence="16 17">
    <name type="scientific">Acidihalobacter yilgarnensis</name>
    <dbReference type="NCBI Taxonomy" id="2819280"/>
    <lineage>
        <taxon>Bacteria</taxon>
        <taxon>Pseudomonadati</taxon>
        <taxon>Pseudomonadota</taxon>
        <taxon>Gammaproteobacteria</taxon>
        <taxon>Chromatiales</taxon>
        <taxon>Ectothiorhodospiraceae</taxon>
        <taxon>Acidihalobacter</taxon>
    </lineage>
</organism>
<dbReference type="Gene3D" id="3.40.50.300">
    <property type="entry name" value="P-loop containing nucleotide triphosphate hydrolases"/>
    <property type="match status" value="1"/>
</dbReference>
<sequence>MSVLSVTDLTKRYRGRDVLGGVSLDVGSGEIVGLLGPNGAGKTTCFYIIVGLIQPDSGHIRLNDQDITRFPMHARARMGVGYLPQEASVFRRLSVEDNIRAVLELRDNFDPKAQNETLESLLDELQIGHIRSSRGFSLSGGERRRVEIARALAAEPAFILLDEPFAGVDPISVLDIQRIVRHLSDRDIGVLITDHNVRETLGICQRAYILSDGHVLAEGTPEDILDNQKAREVYLGQDFRL</sequence>
<comment type="function">
    <text evidence="13">Part of the ABC transporter complex LptBFG involved in the translocation of lipopolysaccharide (LPS) from the inner membrane to the outer membrane. Probably responsible for energy coupling to the transport system.</text>
</comment>
<protein>
    <recommendedName>
        <fullName evidence="4">Lipopolysaccharide export system ATP-binding protein LptB</fullName>
    </recommendedName>
</protein>
<keyword evidence="17" id="KW-1185">Reference proteome</keyword>
<dbReference type="InterPro" id="IPR027417">
    <property type="entry name" value="P-loop_NTPase"/>
</dbReference>
<reference evidence="17" key="1">
    <citation type="submission" date="2016-09" db="EMBL/GenBank/DDBJ databases">
        <title>Acidihalobacter prosperus F5.</title>
        <authorList>
            <person name="Khaleque H.N."/>
            <person name="Ramsay J.P."/>
            <person name="Kaksonen A.H."/>
            <person name="Boxall N.J."/>
            <person name="Watkin E.L.J."/>
        </authorList>
    </citation>
    <scope>NUCLEOTIDE SEQUENCE [LARGE SCALE GENOMIC DNA]</scope>
    <source>
        <strain evidence="17">F5</strain>
    </source>
</reference>
<comment type="subcellular location">
    <subcellularLocation>
        <location evidence="2">Cell inner membrane</location>
        <topology evidence="2">Peripheral membrane protein</topology>
        <orientation evidence="2">Cytoplasmic side</orientation>
    </subcellularLocation>
    <subcellularLocation>
        <location evidence="1">Cytoplasm</location>
    </subcellularLocation>
</comment>
<comment type="subunit">
    <text evidence="14">Component of the lipopolysaccharide transport and assembly complex. The LptBFG transporter is composed of two ATP-binding proteins (LptB) and two transmembrane proteins (LptF and LptG).</text>
</comment>
<evidence type="ECO:0000256" key="2">
    <source>
        <dbReference type="ARBA" id="ARBA00004515"/>
    </source>
</evidence>
<evidence type="ECO:0000256" key="14">
    <source>
        <dbReference type="ARBA" id="ARBA00026081"/>
    </source>
</evidence>
<dbReference type="EMBL" id="CP017415">
    <property type="protein sequence ID" value="AOU99033.1"/>
    <property type="molecule type" value="Genomic_DNA"/>
</dbReference>
<dbReference type="CDD" id="cd03218">
    <property type="entry name" value="ABC_YhbG"/>
    <property type="match status" value="1"/>
</dbReference>
<evidence type="ECO:0000256" key="7">
    <source>
        <dbReference type="ARBA" id="ARBA00022490"/>
    </source>
</evidence>
<keyword evidence="7" id="KW-0963">Cytoplasm</keyword>
<evidence type="ECO:0000313" key="17">
    <source>
        <dbReference type="Proteomes" id="UP000095401"/>
    </source>
</evidence>